<name>A0A125S9U5_CYCSN</name>
<gene>
    <name evidence="2" type="primary">ND4L</name>
</gene>
<keyword evidence="1" id="KW-0472">Membrane</keyword>
<feature type="transmembrane region" description="Helical" evidence="1">
    <location>
        <begin position="58"/>
        <end position="83"/>
    </location>
</feature>
<dbReference type="Gene3D" id="1.10.287.3510">
    <property type="match status" value="1"/>
</dbReference>
<evidence type="ECO:0000256" key="1">
    <source>
        <dbReference type="SAM" id="Phobius"/>
    </source>
</evidence>
<keyword evidence="2" id="KW-0496">Mitochondrion</keyword>
<keyword evidence="1" id="KW-0812">Transmembrane</keyword>
<dbReference type="AlphaFoldDB" id="A0A125S9U5"/>
<geneLocation type="mitochondrion" evidence="2"/>
<protein>
    <submittedName>
        <fullName evidence="2">NADH dehydrogenase subunit 4L</fullName>
    </submittedName>
</protein>
<evidence type="ECO:0000313" key="2">
    <source>
        <dbReference type="EMBL" id="AME17941.1"/>
    </source>
</evidence>
<feature type="transmembrane region" description="Helical" evidence="1">
    <location>
        <begin position="27"/>
        <end position="46"/>
    </location>
</feature>
<dbReference type="EMBL" id="KU097333">
    <property type="protein sequence ID" value="AME17941.1"/>
    <property type="molecule type" value="Genomic_DNA"/>
</dbReference>
<reference evidence="2" key="1">
    <citation type="journal article" date="2016" name="Mitochondrial DNA Part B Resour">
        <title>The complete mitochondrial genome of Cyclina sinensis (Veneroida:Veneridae).</title>
        <authorList>
            <person name="Dong P."/>
            <person name="Ma G."/>
            <person name="Chang L."/>
            <person name="Zhu Y."/>
            <person name="Tian X."/>
        </authorList>
    </citation>
    <scope>NUCLEOTIDE SEQUENCE</scope>
</reference>
<feature type="transmembrane region" description="Helical" evidence="1">
    <location>
        <begin position="5"/>
        <end position="21"/>
    </location>
</feature>
<organism evidence="2">
    <name type="scientific">Cyclina sinensis</name>
    <name type="common">Venus clam</name>
    <dbReference type="NCBI Taxonomy" id="120566"/>
    <lineage>
        <taxon>Eukaryota</taxon>
        <taxon>Metazoa</taxon>
        <taxon>Spiralia</taxon>
        <taxon>Lophotrochozoa</taxon>
        <taxon>Mollusca</taxon>
        <taxon>Bivalvia</taxon>
        <taxon>Autobranchia</taxon>
        <taxon>Heteroconchia</taxon>
        <taxon>Euheterodonta</taxon>
        <taxon>Imparidentia</taxon>
        <taxon>Neoheterodontei</taxon>
        <taxon>Venerida</taxon>
        <taxon>Veneroidea</taxon>
        <taxon>Veneridae</taxon>
        <taxon>Cyclina</taxon>
    </lineage>
</organism>
<accession>A0A125S9U5</accession>
<keyword evidence="1" id="KW-1133">Transmembrane helix</keyword>
<sequence length="96" mass="10821">MILDVCFFFFLIAFFHLFYQMKVFLNLLLVFELLTLLIFSVGMYLGGLSSVVVCFHSCLVILSFGLAEAVMGLAILISCSRYIGKAKVKSFSLLKF</sequence>
<proteinExistence type="predicted"/>